<protein>
    <submittedName>
        <fullName evidence="1">Uncharacterized protein</fullName>
    </submittedName>
</protein>
<accession>A0AAD5QZT4</accession>
<reference evidence="1" key="1">
    <citation type="submission" date="2021-06" db="EMBL/GenBank/DDBJ databases">
        <title>Parelaphostrongylus tenuis whole genome reference sequence.</title>
        <authorList>
            <person name="Garwood T.J."/>
            <person name="Larsen P.A."/>
            <person name="Fountain-Jones N.M."/>
            <person name="Garbe J.R."/>
            <person name="Macchietto M.G."/>
            <person name="Kania S.A."/>
            <person name="Gerhold R.W."/>
            <person name="Richards J.E."/>
            <person name="Wolf T.M."/>
        </authorList>
    </citation>
    <scope>NUCLEOTIDE SEQUENCE</scope>
    <source>
        <strain evidence="1">MNPRO001-30</strain>
        <tissue evidence="1">Meninges</tissue>
    </source>
</reference>
<dbReference type="AlphaFoldDB" id="A0AAD5QZT4"/>
<gene>
    <name evidence="1" type="ORF">KIN20_027504</name>
</gene>
<name>A0AAD5QZT4_PARTN</name>
<sequence>MKRHKRQPNEMDYCKVMSQWDTCIDRAPHNAKSAHRISTKGVGPRYHVHRIAVILLHRIIISSDL</sequence>
<dbReference type="Proteomes" id="UP001196413">
    <property type="component" value="Unassembled WGS sequence"/>
</dbReference>
<organism evidence="1 2">
    <name type="scientific">Parelaphostrongylus tenuis</name>
    <name type="common">Meningeal worm</name>
    <dbReference type="NCBI Taxonomy" id="148309"/>
    <lineage>
        <taxon>Eukaryota</taxon>
        <taxon>Metazoa</taxon>
        <taxon>Ecdysozoa</taxon>
        <taxon>Nematoda</taxon>
        <taxon>Chromadorea</taxon>
        <taxon>Rhabditida</taxon>
        <taxon>Rhabditina</taxon>
        <taxon>Rhabditomorpha</taxon>
        <taxon>Strongyloidea</taxon>
        <taxon>Metastrongylidae</taxon>
        <taxon>Parelaphostrongylus</taxon>
    </lineage>
</organism>
<keyword evidence="2" id="KW-1185">Reference proteome</keyword>
<comment type="caution">
    <text evidence="1">The sequence shown here is derived from an EMBL/GenBank/DDBJ whole genome shotgun (WGS) entry which is preliminary data.</text>
</comment>
<dbReference type="EMBL" id="JAHQIW010005651">
    <property type="protein sequence ID" value="KAJ1366749.1"/>
    <property type="molecule type" value="Genomic_DNA"/>
</dbReference>
<proteinExistence type="predicted"/>
<evidence type="ECO:0000313" key="1">
    <source>
        <dbReference type="EMBL" id="KAJ1366749.1"/>
    </source>
</evidence>
<evidence type="ECO:0000313" key="2">
    <source>
        <dbReference type="Proteomes" id="UP001196413"/>
    </source>
</evidence>